<dbReference type="Pfam" id="PF15980">
    <property type="entry name" value="ComGF"/>
    <property type="match status" value="1"/>
</dbReference>
<dbReference type="PROSITE" id="PS00409">
    <property type="entry name" value="PROKAR_NTER_METHYL"/>
    <property type="match status" value="1"/>
</dbReference>
<proteinExistence type="predicted"/>
<evidence type="ECO:0000313" key="5">
    <source>
        <dbReference type="Proteomes" id="UP000234748"/>
    </source>
</evidence>
<keyword evidence="2" id="KW-0178">Competence</keyword>
<dbReference type="NCBIfam" id="NF041002">
    <property type="entry name" value="pilin_ComGF"/>
    <property type="match status" value="1"/>
</dbReference>
<evidence type="ECO:0000256" key="1">
    <source>
        <dbReference type="ARBA" id="ARBA00004241"/>
    </source>
</evidence>
<reference evidence="4 5" key="1">
    <citation type="submission" date="2017-11" db="EMBL/GenBank/DDBJ databases">
        <title>Comparitive Functional Genomics of Dry Heat Resistant strains isolated from the Viking Spacecraft.</title>
        <authorList>
            <person name="Seuylemezian A."/>
            <person name="Cooper K."/>
            <person name="Vaishampayan P."/>
        </authorList>
    </citation>
    <scope>NUCLEOTIDE SEQUENCE [LARGE SCALE GENOMIC DNA]</scope>
    <source>
        <strain evidence="4 5">V1-29</strain>
    </source>
</reference>
<dbReference type="NCBIfam" id="TIGR02532">
    <property type="entry name" value="IV_pilin_GFxxxE"/>
    <property type="match status" value="1"/>
</dbReference>
<dbReference type="AlphaFoldDB" id="A0A2N5M492"/>
<dbReference type="RefSeq" id="WP_180955294.1">
    <property type="nucleotide sequence ID" value="NZ_PGUY01000045.1"/>
</dbReference>
<dbReference type="InterPro" id="IPR016977">
    <property type="entry name" value="ComGF"/>
</dbReference>
<comment type="caution">
    <text evidence="4">The sequence shown here is derived from an EMBL/GenBank/DDBJ whole genome shotgun (WGS) entry which is preliminary data.</text>
</comment>
<organism evidence="4 5">
    <name type="scientific">Peribacillus deserti</name>
    <dbReference type="NCBI Taxonomy" id="673318"/>
    <lineage>
        <taxon>Bacteria</taxon>
        <taxon>Bacillati</taxon>
        <taxon>Bacillota</taxon>
        <taxon>Bacilli</taxon>
        <taxon>Bacillales</taxon>
        <taxon>Bacillaceae</taxon>
        <taxon>Peribacillus</taxon>
    </lineage>
</organism>
<feature type="transmembrane region" description="Helical" evidence="3">
    <location>
        <begin position="12"/>
        <end position="36"/>
    </location>
</feature>
<dbReference type="InterPro" id="IPR012902">
    <property type="entry name" value="N_methyl_site"/>
</dbReference>
<accession>A0A2N5M492</accession>
<name>A0A2N5M492_9BACI</name>
<evidence type="ECO:0000256" key="3">
    <source>
        <dbReference type="SAM" id="Phobius"/>
    </source>
</evidence>
<keyword evidence="5" id="KW-1185">Reference proteome</keyword>
<keyword evidence="3" id="KW-0812">Transmembrane</keyword>
<protein>
    <recommendedName>
        <fullName evidence="6">Competence protein ComGF</fullName>
    </recommendedName>
</protein>
<evidence type="ECO:0000313" key="4">
    <source>
        <dbReference type="EMBL" id="PLT29180.1"/>
    </source>
</evidence>
<gene>
    <name evidence="4" type="ORF">CUU66_14640</name>
</gene>
<dbReference type="GO" id="GO:0009986">
    <property type="term" value="C:cell surface"/>
    <property type="evidence" value="ECO:0007669"/>
    <property type="project" value="UniProtKB-SubCell"/>
</dbReference>
<comment type="subcellular location">
    <subcellularLocation>
        <location evidence="1">Cell surface</location>
    </subcellularLocation>
</comment>
<dbReference type="GO" id="GO:0030420">
    <property type="term" value="P:establishment of competence for transformation"/>
    <property type="evidence" value="ECO:0007669"/>
    <property type="project" value="UniProtKB-KW"/>
</dbReference>
<dbReference type="Pfam" id="PF07963">
    <property type="entry name" value="N_methyl"/>
    <property type="match status" value="1"/>
</dbReference>
<evidence type="ECO:0008006" key="6">
    <source>
        <dbReference type="Google" id="ProtNLM"/>
    </source>
</evidence>
<dbReference type="Proteomes" id="UP000234748">
    <property type="component" value="Unassembled WGS sequence"/>
</dbReference>
<sequence length="145" mass="16469">MTWRKNEKGFTLIEMLLSLVILSTISSLILTGVVFLKKDLEVKSIDKLEWEIFLHQVNRDVRTSNTQIASGSTLTLFVKERAITIEKYQDKIRRRVDGSGHEILLQNVGAFNVKQGEQGLNLEVKDKYGGQVQAFLVPIKRSIVP</sequence>
<evidence type="ECO:0000256" key="2">
    <source>
        <dbReference type="ARBA" id="ARBA00023287"/>
    </source>
</evidence>
<keyword evidence="3" id="KW-1133">Transmembrane helix</keyword>
<keyword evidence="3" id="KW-0472">Membrane</keyword>
<dbReference type="EMBL" id="PGUY01000045">
    <property type="protein sequence ID" value="PLT29180.1"/>
    <property type="molecule type" value="Genomic_DNA"/>
</dbReference>